<dbReference type="SUPFAM" id="SSF81606">
    <property type="entry name" value="PP2C-like"/>
    <property type="match status" value="1"/>
</dbReference>
<dbReference type="InterPro" id="IPR036457">
    <property type="entry name" value="PPM-type-like_dom_sf"/>
</dbReference>
<proteinExistence type="predicted"/>
<sequence>MKVFANSDVGLVRKVNEDDYCVFQNNNQDWLAVVCDGIGGNAAGEIASHIVISVLRDAFLQAPVFQKDVQVNQWLHKNLNKANDKIFSESIEHEEYKGMGTTCVGILITKIGSYIFNVGDSRIYADYSDGLIQMSEDHSVIAQLLREGKITIEQAKTHLQKNTLTNALGIWHLFRIDINKIQSNYKYVLVCSDGLHGYVEHKVIQNIVESEKYSLQDKVNSLILEARLAGGLDNCTVILFDNRLDEPYD</sequence>
<dbReference type="InterPro" id="IPR001932">
    <property type="entry name" value="PPM-type_phosphatase-like_dom"/>
</dbReference>
<dbReference type="Proteomes" id="UP000470082">
    <property type="component" value="Unassembled WGS sequence"/>
</dbReference>
<reference evidence="2 3" key="1">
    <citation type="submission" date="2019-08" db="EMBL/GenBank/DDBJ databases">
        <title>In-depth cultivation of the pig gut microbiome towards novel bacterial diversity and tailored functional studies.</title>
        <authorList>
            <person name="Wylensek D."/>
            <person name="Hitch T.C.A."/>
            <person name="Clavel T."/>
        </authorList>
    </citation>
    <scope>NUCLEOTIDE SEQUENCE [LARGE SCALE GENOMIC DNA]</scope>
    <source>
        <strain evidence="2 3">LKV-178-WT-2G</strain>
    </source>
</reference>
<accession>A0A7X2N3X0</accession>
<evidence type="ECO:0000313" key="2">
    <source>
        <dbReference type="EMBL" id="MSS02004.1"/>
    </source>
</evidence>
<evidence type="ECO:0000313" key="3">
    <source>
        <dbReference type="Proteomes" id="UP000470082"/>
    </source>
</evidence>
<name>A0A7X2N3X0_9FIRM</name>
<dbReference type="EMBL" id="VUMM01000017">
    <property type="protein sequence ID" value="MSS02004.1"/>
    <property type="molecule type" value="Genomic_DNA"/>
</dbReference>
<dbReference type="SMART" id="SM00331">
    <property type="entry name" value="PP2C_SIG"/>
    <property type="match status" value="1"/>
</dbReference>
<dbReference type="AlphaFoldDB" id="A0A7X2N3X0"/>
<dbReference type="InterPro" id="IPR015655">
    <property type="entry name" value="PP2C"/>
</dbReference>
<dbReference type="PANTHER" id="PTHR13832:SF860">
    <property type="entry name" value="PROTEIN PHOSPHATASE PHPP"/>
    <property type="match status" value="1"/>
</dbReference>
<dbReference type="RefSeq" id="WP_154460800.1">
    <property type="nucleotide sequence ID" value="NZ_JAQYTQ010000106.1"/>
</dbReference>
<dbReference type="GO" id="GO:0004722">
    <property type="term" value="F:protein serine/threonine phosphatase activity"/>
    <property type="evidence" value="ECO:0007669"/>
    <property type="project" value="InterPro"/>
</dbReference>
<dbReference type="NCBIfam" id="NF033484">
    <property type="entry name" value="Stp1_PP2C_phos"/>
    <property type="match status" value="1"/>
</dbReference>
<comment type="caution">
    <text evidence="2">The sequence shown here is derived from an EMBL/GenBank/DDBJ whole genome shotgun (WGS) entry which is preliminary data.</text>
</comment>
<evidence type="ECO:0000259" key="1">
    <source>
        <dbReference type="PROSITE" id="PS51746"/>
    </source>
</evidence>
<keyword evidence="3" id="KW-1185">Reference proteome</keyword>
<gene>
    <name evidence="2" type="ORF">FYJ50_07870</name>
</gene>
<dbReference type="PROSITE" id="PS51746">
    <property type="entry name" value="PPM_2"/>
    <property type="match status" value="1"/>
</dbReference>
<dbReference type="SMART" id="SM00332">
    <property type="entry name" value="PP2Cc"/>
    <property type="match status" value="1"/>
</dbReference>
<organism evidence="2 3">
    <name type="scientific">Floccifex porci</name>
    <dbReference type="NCBI Taxonomy" id="2606629"/>
    <lineage>
        <taxon>Bacteria</taxon>
        <taxon>Bacillati</taxon>
        <taxon>Bacillota</taxon>
        <taxon>Erysipelotrichia</taxon>
        <taxon>Erysipelotrichales</taxon>
        <taxon>Erysipelotrichaceae</taxon>
        <taxon>Floccifex</taxon>
    </lineage>
</organism>
<dbReference type="Pfam" id="PF13672">
    <property type="entry name" value="PP2C_2"/>
    <property type="match status" value="1"/>
</dbReference>
<protein>
    <submittedName>
        <fullName evidence="2">Stp1/IreP family PP2C-type Ser/Thr phosphatase</fullName>
    </submittedName>
</protein>
<dbReference type="PANTHER" id="PTHR13832">
    <property type="entry name" value="PROTEIN PHOSPHATASE 2C"/>
    <property type="match status" value="1"/>
</dbReference>
<dbReference type="Gene3D" id="3.60.40.10">
    <property type="entry name" value="PPM-type phosphatase domain"/>
    <property type="match status" value="1"/>
</dbReference>
<feature type="domain" description="PPM-type phosphatase" evidence="1">
    <location>
        <begin position="2"/>
        <end position="242"/>
    </location>
</feature>
<dbReference type="CDD" id="cd00143">
    <property type="entry name" value="PP2Cc"/>
    <property type="match status" value="1"/>
</dbReference>